<dbReference type="HAMAP" id="MF_00984">
    <property type="entry name" value="SSB"/>
    <property type="match status" value="1"/>
</dbReference>
<evidence type="ECO:0000256" key="1">
    <source>
        <dbReference type="ARBA" id="ARBA00023125"/>
    </source>
</evidence>
<dbReference type="PROSITE" id="PS50935">
    <property type="entry name" value="SSB"/>
    <property type="match status" value="1"/>
</dbReference>
<dbReference type="PANTHER" id="PTHR10302">
    <property type="entry name" value="SINGLE-STRANDED DNA-BINDING PROTEIN"/>
    <property type="match status" value="1"/>
</dbReference>
<dbReference type="InterPro" id="IPR012340">
    <property type="entry name" value="NA-bd_OB-fold"/>
</dbReference>
<dbReference type="CDD" id="cd04496">
    <property type="entry name" value="SSB_OBF"/>
    <property type="match status" value="1"/>
</dbReference>
<evidence type="ECO:0000313" key="5">
    <source>
        <dbReference type="Proteomes" id="UP001078443"/>
    </source>
</evidence>
<evidence type="ECO:0000256" key="3">
    <source>
        <dbReference type="PIRNR" id="PIRNR002070"/>
    </source>
</evidence>
<organism evidence="4 5">
    <name type="scientific">Clostridium aestuarii</name>
    <dbReference type="NCBI Taxonomy" id="338193"/>
    <lineage>
        <taxon>Bacteria</taxon>
        <taxon>Bacillati</taxon>
        <taxon>Bacillota</taxon>
        <taxon>Clostridia</taxon>
        <taxon>Eubacteriales</taxon>
        <taxon>Clostridiaceae</taxon>
        <taxon>Clostridium</taxon>
    </lineage>
</organism>
<name>A0ABT4CZX4_9CLOT</name>
<dbReference type="SUPFAM" id="SSF50249">
    <property type="entry name" value="Nucleic acid-binding proteins"/>
    <property type="match status" value="1"/>
</dbReference>
<dbReference type="NCBIfam" id="TIGR00621">
    <property type="entry name" value="ssb"/>
    <property type="match status" value="1"/>
</dbReference>
<keyword evidence="1 2" id="KW-0238">DNA-binding</keyword>
<dbReference type="PANTHER" id="PTHR10302:SF27">
    <property type="entry name" value="SINGLE-STRANDED DNA-BINDING PROTEIN"/>
    <property type="match status" value="1"/>
</dbReference>
<comment type="subunit">
    <text evidence="2">Homotetramer.</text>
</comment>
<comment type="caution">
    <text evidence="4">The sequence shown here is derived from an EMBL/GenBank/DDBJ whole genome shotgun (WGS) entry which is preliminary data.</text>
</comment>
<dbReference type="Gene3D" id="2.40.50.140">
    <property type="entry name" value="Nucleic acid-binding proteins"/>
    <property type="match status" value="1"/>
</dbReference>
<dbReference type="InterPro" id="IPR000424">
    <property type="entry name" value="Primosome_PriB/ssb"/>
</dbReference>
<dbReference type="GO" id="GO:0003677">
    <property type="term" value="F:DNA binding"/>
    <property type="evidence" value="ECO:0007669"/>
    <property type="project" value="UniProtKB-KW"/>
</dbReference>
<dbReference type="Pfam" id="PF00436">
    <property type="entry name" value="SSB"/>
    <property type="match status" value="1"/>
</dbReference>
<keyword evidence="5" id="KW-1185">Reference proteome</keyword>
<gene>
    <name evidence="4" type="ORF">OW763_09305</name>
</gene>
<reference evidence="4" key="1">
    <citation type="submission" date="2022-12" db="EMBL/GenBank/DDBJ databases">
        <authorList>
            <person name="Wang J."/>
        </authorList>
    </citation>
    <scope>NUCLEOTIDE SEQUENCE</scope>
    <source>
        <strain evidence="4">HY-45-18</strain>
    </source>
</reference>
<sequence length="114" mass="13277">MNKVMFIGRITKDIELKHIKENDKYVTNFTLAVERPFKNEKGERITDFIPIVAWERNAEKLSKFTKKGSLMSVIGRLQIISYEGKDGIKRYISQVIAQEIQFLDRAKNKKEAAQ</sequence>
<accession>A0ABT4CZX4</accession>
<dbReference type="InterPro" id="IPR011344">
    <property type="entry name" value="ssDNA-bd"/>
</dbReference>
<dbReference type="RefSeq" id="WP_268040838.1">
    <property type="nucleotide sequence ID" value="NZ_JAPQER010000003.1"/>
</dbReference>
<dbReference type="EMBL" id="JAPQER010000003">
    <property type="protein sequence ID" value="MCY6484536.1"/>
    <property type="molecule type" value="Genomic_DNA"/>
</dbReference>
<protein>
    <recommendedName>
        <fullName evidence="2 3">Single-stranded DNA-binding protein</fullName>
        <shortName evidence="2">SSB</shortName>
    </recommendedName>
</protein>
<dbReference type="Proteomes" id="UP001078443">
    <property type="component" value="Unassembled WGS sequence"/>
</dbReference>
<evidence type="ECO:0000256" key="2">
    <source>
        <dbReference type="HAMAP-Rule" id="MF_00984"/>
    </source>
</evidence>
<evidence type="ECO:0000313" key="4">
    <source>
        <dbReference type="EMBL" id="MCY6484536.1"/>
    </source>
</evidence>
<proteinExistence type="inferred from homology"/>
<comment type="caution">
    <text evidence="2">Lacks conserved residue(s) required for the propagation of feature annotation.</text>
</comment>
<dbReference type="PIRSF" id="PIRSF002070">
    <property type="entry name" value="SSB"/>
    <property type="match status" value="1"/>
</dbReference>